<feature type="binding site" evidence="7">
    <location>
        <position position="186"/>
    </location>
    <ligand>
        <name>substrate</name>
    </ligand>
</feature>
<evidence type="ECO:0000256" key="5">
    <source>
        <dbReference type="ARBA" id="ARBA00023315"/>
    </source>
</evidence>
<comment type="cofactor">
    <cofactor evidence="7">
        <name>Fe(2+)</name>
        <dbReference type="ChEBI" id="CHEBI:29033"/>
    </cofactor>
    <text evidence="7">Binds 1 Fe(2+) ion per subunit.</text>
</comment>
<feature type="binding site" evidence="7">
    <location>
        <position position="118"/>
    </location>
    <ligand>
        <name>Fe cation</name>
        <dbReference type="ChEBI" id="CHEBI:24875"/>
    </ligand>
</feature>
<dbReference type="EC" id="2.3.1.234" evidence="7"/>
<name>A0ABX2T0M4_9BACL</name>
<keyword evidence="5 7" id="KW-0012">Acyltransferase</keyword>
<dbReference type="Pfam" id="PF00814">
    <property type="entry name" value="TsaD"/>
    <property type="match status" value="1"/>
</dbReference>
<evidence type="ECO:0000256" key="2">
    <source>
        <dbReference type="ARBA" id="ARBA00022694"/>
    </source>
</evidence>
<sequence>MNDVNILAIETSCDETSIAVVKNGKDVLSNIVSSQIDTHKQYGGVVPEIASRQHIEVIMQVLNDSLLEADVKLAEISAICVTQGPGLIGSLLVGVNVAKTLSYALNKPLISAHHIAGHIYASNIDADIKYPSLALVVSGGHTELVYIKDELNFEIIGTTQDDAVGEAYDKVARQLNLEYPGGPKVDKLAQLGEDTYNLPRAMIDSDDYNFSFSGMKSAVINLIHNANQRGEEIIPENLACSFQKAVVDILETKSEKAIKEFSIKQFILAGGVAGNSELRSRMINMANKLGIEILIPKMQYCTDNAAMMGAVGYYYYKNNLFENPLLTNAKSTVNLENIIS</sequence>
<comment type="function">
    <text evidence="7">Required for the formation of a threonylcarbamoyl group on adenosine at position 37 (t(6)A37) in tRNAs that read codons beginning with adenine. Is involved in the transfer of the threonylcarbamoyl moiety of threonylcarbamoyl-AMP (TC-AMP) to the N6 group of A37, together with TsaE and TsaB. TsaD likely plays a direct catalytic role in this reaction.</text>
</comment>
<proteinExistence type="inferred from homology"/>
<feature type="binding site" evidence="7">
    <location>
        <position position="114"/>
    </location>
    <ligand>
        <name>Fe cation</name>
        <dbReference type="ChEBI" id="CHEBI:24875"/>
    </ligand>
</feature>
<comment type="catalytic activity">
    <reaction evidence="6 7">
        <text>L-threonylcarbamoyladenylate + adenosine(37) in tRNA = N(6)-L-threonylcarbamoyladenosine(37) in tRNA + AMP + H(+)</text>
        <dbReference type="Rhea" id="RHEA:37059"/>
        <dbReference type="Rhea" id="RHEA-COMP:10162"/>
        <dbReference type="Rhea" id="RHEA-COMP:10163"/>
        <dbReference type="ChEBI" id="CHEBI:15378"/>
        <dbReference type="ChEBI" id="CHEBI:73682"/>
        <dbReference type="ChEBI" id="CHEBI:74411"/>
        <dbReference type="ChEBI" id="CHEBI:74418"/>
        <dbReference type="ChEBI" id="CHEBI:456215"/>
        <dbReference type="EC" id="2.3.1.234"/>
    </reaction>
</comment>
<feature type="domain" description="Gcp-like" evidence="8">
    <location>
        <begin position="27"/>
        <end position="308"/>
    </location>
</feature>
<comment type="caution">
    <text evidence="9">The sequence shown here is derived from an EMBL/GenBank/DDBJ whole genome shotgun (WGS) entry which is preliminary data.</text>
</comment>
<dbReference type="PANTHER" id="PTHR11735:SF6">
    <property type="entry name" value="TRNA N6-ADENOSINE THREONYLCARBAMOYLTRANSFERASE, MITOCHONDRIAL"/>
    <property type="match status" value="1"/>
</dbReference>
<keyword evidence="3 7" id="KW-0479">Metal-binding</keyword>
<dbReference type="CDD" id="cd24133">
    <property type="entry name" value="ASKHA_NBD_TsaD_bac"/>
    <property type="match status" value="1"/>
</dbReference>
<evidence type="ECO:0000313" key="10">
    <source>
        <dbReference type="Proteomes" id="UP000531840"/>
    </source>
</evidence>
<feature type="binding site" evidence="7">
    <location>
        <position position="169"/>
    </location>
    <ligand>
        <name>substrate</name>
    </ligand>
</feature>
<dbReference type="InterPro" id="IPR022450">
    <property type="entry name" value="TsaD"/>
</dbReference>
<dbReference type="GO" id="GO:0061711">
    <property type="term" value="F:tRNA N(6)-L-threonylcarbamoyladenine synthase activity"/>
    <property type="evidence" value="ECO:0007669"/>
    <property type="project" value="UniProtKB-EC"/>
</dbReference>
<evidence type="ECO:0000256" key="1">
    <source>
        <dbReference type="ARBA" id="ARBA00022679"/>
    </source>
</evidence>
<dbReference type="PRINTS" id="PR00789">
    <property type="entry name" value="OSIALOPTASE"/>
</dbReference>
<keyword evidence="2 7" id="KW-0819">tRNA processing</keyword>
<dbReference type="HAMAP" id="MF_01445">
    <property type="entry name" value="TsaD"/>
    <property type="match status" value="1"/>
</dbReference>
<dbReference type="PROSITE" id="PS01016">
    <property type="entry name" value="GLYCOPROTEASE"/>
    <property type="match status" value="1"/>
</dbReference>
<dbReference type="InterPro" id="IPR017860">
    <property type="entry name" value="Peptidase_M22_CS"/>
</dbReference>
<dbReference type="InterPro" id="IPR000905">
    <property type="entry name" value="Gcp-like_dom"/>
</dbReference>
<evidence type="ECO:0000259" key="8">
    <source>
        <dbReference type="Pfam" id="PF00814"/>
    </source>
</evidence>
<dbReference type="PANTHER" id="PTHR11735">
    <property type="entry name" value="TRNA N6-ADENOSINE THREONYLCARBAMOYLTRANSFERASE"/>
    <property type="match status" value="1"/>
</dbReference>
<dbReference type="InterPro" id="IPR017861">
    <property type="entry name" value="KAE1/TsaD"/>
</dbReference>
<evidence type="ECO:0000256" key="7">
    <source>
        <dbReference type="HAMAP-Rule" id="MF_01445"/>
    </source>
</evidence>
<comment type="similarity">
    <text evidence="7">Belongs to the KAE1 / TsaD family.</text>
</comment>
<protein>
    <recommendedName>
        <fullName evidence="7">tRNA N6-adenosine threonylcarbamoyltransferase</fullName>
        <ecNumber evidence="7">2.3.1.234</ecNumber>
    </recommendedName>
    <alternativeName>
        <fullName evidence="7">N6-L-threonylcarbamoyladenine synthase</fullName>
        <shortName evidence="7">t(6)A synthase</shortName>
    </alternativeName>
    <alternativeName>
        <fullName evidence="7">t(6)A37 threonylcarbamoyladenosine biosynthesis protein TsaD</fullName>
    </alternativeName>
    <alternativeName>
        <fullName evidence="7">tRNA threonylcarbamoyladenosine biosynthesis protein TsaD</fullName>
    </alternativeName>
</protein>
<evidence type="ECO:0000313" key="9">
    <source>
        <dbReference type="EMBL" id="NYS47188.1"/>
    </source>
</evidence>
<dbReference type="Gene3D" id="3.30.420.40">
    <property type="match status" value="2"/>
</dbReference>
<dbReference type="EMBL" id="JACBYF010000004">
    <property type="protein sequence ID" value="NYS47188.1"/>
    <property type="molecule type" value="Genomic_DNA"/>
</dbReference>
<dbReference type="SUPFAM" id="SSF53067">
    <property type="entry name" value="Actin-like ATPase domain"/>
    <property type="match status" value="2"/>
</dbReference>
<evidence type="ECO:0000256" key="4">
    <source>
        <dbReference type="ARBA" id="ARBA00023004"/>
    </source>
</evidence>
<dbReference type="NCBIfam" id="TIGR03723">
    <property type="entry name" value="T6A_TsaD_YgjD"/>
    <property type="match status" value="1"/>
</dbReference>
<dbReference type="Proteomes" id="UP000531840">
    <property type="component" value="Unassembled WGS sequence"/>
</dbReference>
<dbReference type="RefSeq" id="WP_179940787.1">
    <property type="nucleotide sequence ID" value="NZ_JACBYF010000004.1"/>
</dbReference>
<organism evidence="9 10">
    <name type="scientific">Gemelliphila palaticanis</name>
    <dbReference type="NCBI Taxonomy" id="81950"/>
    <lineage>
        <taxon>Bacteria</taxon>
        <taxon>Bacillati</taxon>
        <taxon>Bacillota</taxon>
        <taxon>Bacilli</taxon>
        <taxon>Bacillales</taxon>
        <taxon>Gemellaceae</taxon>
        <taxon>Gemelliphila</taxon>
    </lineage>
</organism>
<comment type="subcellular location">
    <subcellularLocation>
        <location evidence="7">Cytoplasm</location>
    </subcellularLocation>
</comment>
<evidence type="ECO:0000256" key="6">
    <source>
        <dbReference type="ARBA" id="ARBA00048117"/>
    </source>
</evidence>
<gene>
    <name evidence="7 9" type="primary">tsaD</name>
    <name evidence="9" type="ORF">HZY85_03125</name>
</gene>
<keyword evidence="10" id="KW-1185">Reference proteome</keyword>
<feature type="binding site" evidence="7">
    <location>
        <position position="275"/>
    </location>
    <ligand>
        <name>substrate</name>
    </ligand>
</feature>
<accession>A0ABX2T0M4</accession>
<keyword evidence="4 7" id="KW-0408">Iron</keyword>
<reference evidence="9 10" key="1">
    <citation type="submission" date="2020-07" db="EMBL/GenBank/DDBJ databases">
        <title>MOT database genomes.</title>
        <authorList>
            <person name="Joseph S."/>
            <person name="Aduse-Opoku J."/>
            <person name="Hashim A."/>
            <person name="Wade W."/>
            <person name="Curtis M."/>
        </authorList>
    </citation>
    <scope>NUCLEOTIDE SEQUENCE [LARGE SCALE GENOMIC DNA]</scope>
    <source>
        <strain evidence="9 10">CIP 106318</strain>
    </source>
</reference>
<evidence type="ECO:0000256" key="3">
    <source>
        <dbReference type="ARBA" id="ARBA00022723"/>
    </source>
</evidence>
<feature type="binding site" evidence="7">
    <location>
        <position position="303"/>
    </location>
    <ligand>
        <name>Fe cation</name>
        <dbReference type="ChEBI" id="CHEBI:24875"/>
    </ligand>
</feature>
<keyword evidence="1 7" id="KW-0808">Transferase</keyword>
<feature type="binding site" evidence="7">
    <location>
        <begin position="136"/>
        <end position="140"/>
    </location>
    <ligand>
        <name>substrate</name>
    </ligand>
</feature>
<feature type="binding site" evidence="7">
    <location>
        <position position="182"/>
    </location>
    <ligand>
        <name>substrate</name>
    </ligand>
</feature>
<keyword evidence="7" id="KW-0963">Cytoplasm</keyword>
<dbReference type="NCBIfam" id="TIGR00329">
    <property type="entry name" value="gcp_kae1"/>
    <property type="match status" value="1"/>
</dbReference>
<dbReference type="InterPro" id="IPR043129">
    <property type="entry name" value="ATPase_NBD"/>
</dbReference>